<keyword evidence="1" id="KW-0413">Isomerase</keyword>
<dbReference type="InterPro" id="IPR000297">
    <property type="entry name" value="PPIase_PpiC"/>
</dbReference>
<dbReference type="Gene3D" id="3.10.50.40">
    <property type="match status" value="1"/>
</dbReference>
<dbReference type="GO" id="GO:0003755">
    <property type="term" value="F:peptidyl-prolyl cis-trans isomerase activity"/>
    <property type="evidence" value="ECO:0007669"/>
    <property type="project" value="UniProtKB-KW"/>
</dbReference>
<dbReference type="AlphaFoldDB" id="A0A5D0GJ88"/>
<feature type="domain" description="PpiC" evidence="3">
    <location>
        <begin position="92"/>
        <end position="161"/>
    </location>
</feature>
<dbReference type="PROSITE" id="PS50198">
    <property type="entry name" value="PPIC_PPIASE_2"/>
    <property type="match status" value="1"/>
</dbReference>
<name>A0A5D0GJ88_9FLAO</name>
<keyword evidence="1" id="KW-0697">Rotamase</keyword>
<keyword evidence="2" id="KW-0732">Signal</keyword>
<comment type="caution">
    <text evidence="4">The sequence shown here is derived from an EMBL/GenBank/DDBJ whole genome shotgun (WGS) entry which is preliminary data.</text>
</comment>
<reference evidence="4 5" key="1">
    <citation type="submission" date="2019-08" db="EMBL/GenBank/DDBJ databases">
        <title>Formosa sediminis sp. nov., isolated from marine sediment.</title>
        <authorList>
            <person name="Cao W.R."/>
        </authorList>
    </citation>
    <scope>NUCLEOTIDE SEQUENCE [LARGE SCALE GENOMIC DNA]</scope>
    <source>
        <strain evidence="4 5">1494</strain>
    </source>
</reference>
<protein>
    <recommendedName>
        <fullName evidence="3">PpiC domain-containing protein</fullName>
    </recommendedName>
</protein>
<dbReference type="Pfam" id="PF13616">
    <property type="entry name" value="Rotamase_3"/>
    <property type="match status" value="1"/>
</dbReference>
<evidence type="ECO:0000256" key="2">
    <source>
        <dbReference type="SAM" id="SignalP"/>
    </source>
</evidence>
<dbReference type="EMBL" id="VSFC01000012">
    <property type="protein sequence ID" value="TYA58901.1"/>
    <property type="molecule type" value="Genomic_DNA"/>
</dbReference>
<accession>A0A5D0GJ88</accession>
<keyword evidence="5" id="KW-1185">Reference proteome</keyword>
<organism evidence="4 5">
    <name type="scientific">Formosa maritima</name>
    <dbReference type="NCBI Taxonomy" id="2592046"/>
    <lineage>
        <taxon>Bacteria</taxon>
        <taxon>Pseudomonadati</taxon>
        <taxon>Bacteroidota</taxon>
        <taxon>Flavobacteriia</taxon>
        <taxon>Flavobacteriales</taxon>
        <taxon>Flavobacteriaceae</taxon>
        <taxon>Formosa</taxon>
    </lineage>
</organism>
<evidence type="ECO:0000256" key="1">
    <source>
        <dbReference type="PROSITE-ProRule" id="PRU00278"/>
    </source>
</evidence>
<evidence type="ECO:0000313" key="5">
    <source>
        <dbReference type="Proteomes" id="UP000324550"/>
    </source>
</evidence>
<dbReference type="InterPro" id="IPR046357">
    <property type="entry name" value="PPIase_dom_sf"/>
</dbReference>
<evidence type="ECO:0000313" key="4">
    <source>
        <dbReference type="EMBL" id="TYA58901.1"/>
    </source>
</evidence>
<proteinExistence type="predicted"/>
<sequence length="210" mass="24329">MKRFLFLFILITSTIHAQEDNSTELDLITDTFSAEAYLKNNKTKGNKLITFNEEKHKSVLATDLFKLSVGGKTTTENGYERTTYKVIEKNTITHYRMSYILLDSEQRDIAKTKAYRDRIITTYNNGSPFDFLAKKYSVANNATRGGDTGWFVKDESAKFFDIDITENQHSENEIYTLDNDEKGLYYIILNTYQPKEIKEIKVLKIVEPLN</sequence>
<dbReference type="Proteomes" id="UP000324550">
    <property type="component" value="Unassembled WGS sequence"/>
</dbReference>
<dbReference type="SUPFAM" id="SSF54534">
    <property type="entry name" value="FKBP-like"/>
    <property type="match status" value="1"/>
</dbReference>
<dbReference type="RefSeq" id="WP_148452629.1">
    <property type="nucleotide sequence ID" value="NZ_VSFC01000012.1"/>
</dbReference>
<gene>
    <name evidence="4" type="ORF">FVF61_01770</name>
</gene>
<evidence type="ECO:0000259" key="3">
    <source>
        <dbReference type="PROSITE" id="PS50198"/>
    </source>
</evidence>
<dbReference type="OrthoDB" id="1348210at2"/>
<feature type="signal peptide" evidence="2">
    <location>
        <begin position="1"/>
        <end position="17"/>
    </location>
</feature>
<feature type="chain" id="PRO_5022692826" description="PpiC domain-containing protein" evidence="2">
    <location>
        <begin position="18"/>
        <end position="210"/>
    </location>
</feature>